<keyword evidence="1" id="KW-1133">Transmembrane helix</keyword>
<feature type="signal peptide" evidence="2">
    <location>
        <begin position="1"/>
        <end position="23"/>
    </location>
</feature>
<dbReference type="EMBL" id="GIIL01006358">
    <property type="protein sequence ID" value="NOV50084.1"/>
    <property type="molecule type" value="Transcribed_RNA"/>
</dbReference>
<reference evidence="3" key="1">
    <citation type="submission" date="2020-03" db="EMBL/GenBank/DDBJ databases">
        <title>Transcriptomic Profiling of the Digestive Tract of the Rat Flea, Xenopsylla cheopis, Following Blood Feeding and Infection with Yersinia pestis.</title>
        <authorList>
            <person name="Bland D.M."/>
            <person name="Martens C.A."/>
            <person name="Virtaneva K."/>
            <person name="Kanakabandi K."/>
            <person name="Long D."/>
            <person name="Rosenke R."/>
            <person name="Saturday G.A."/>
            <person name="Hoyt F.H."/>
            <person name="Bruno D.P."/>
            <person name="Ribeiro J.M.C."/>
            <person name="Hinnebusch J."/>
        </authorList>
    </citation>
    <scope>NUCLEOTIDE SEQUENCE</scope>
</reference>
<sequence>MAPLNIGMSLVLFLPIFFFEASAIISCKYLYLSSIASGGTVSFNNLSIQQLYPFQLAFFIFHVEVAILRIVSLIFIFIVIS</sequence>
<dbReference type="AlphaFoldDB" id="A0A6M2DVU5"/>
<name>A0A6M2DVU5_XENCH</name>
<evidence type="ECO:0000256" key="1">
    <source>
        <dbReference type="SAM" id="Phobius"/>
    </source>
</evidence>
<keyword evidence="1" id="KW-0472">Membrane</keyword>
<keyword evidence="1" id="KW-0812">Transmembrane</keyword>
<evidence type="ECO:0000313" key="3">
    <source>
        <dbReference type="EMBL" id="NOV50084.1"/>
    </source>
</evidence>
<feature type="transmembrane region" description="Helical" evidence="1">
    <location>
        <begin position="56"/>
        <end position="80"/>
    </location>
</feature>
<evidence type="ECO:0000256" key="2">
    <source>
        <dbReference type="SAM" id="SignalP"/>
    </source>
</evidence>
<accession>A0A6M2DVU5</accession>
<proteinExistence type="predicted"/>
<organism evidence="3">
    <name type="scientific">Xenopsylla cheopis</name>
    <name type="common">Oriental rat flea</name>
    <name type="synonym">Pulex cheopis</name>
    <dbReference type="NCBI Taxonomy" id="163159"/>
    <lineage>
        <taxon>Eukaryota</taxon>
        <taxon>Metazoa</taxon>
        <taxon>Ecdysozoa</taxon>
        <taxon>Arthropoda</taxon>
        <taxon>Hexapoda</taxon>
        <taxon>Insecta</taxon>
        <taxon>Pterygota</taxon>
        <taxon>Neoptera</taxon>
        <taxon>Endopterygota</taxon>
        <taxon>Siphonaptera</taxon>
        <taxon>Pulicidae</taxon>
        <taxon>Xenopsyllinae</taxon>
        <taxon>Xenopsylla</taxon>
    </lineage>
</organism>
<protein>
    <submittedName>
        <fullName evidence="3">Putative product</fullName>
    </submittedName>
</protein>
<keyword evidence="2" id="KW-0732">Signal</keyword>
<feature type="chain" id="PRO_5027098971" evidence="2">
    <location>
        <begin position="24"/>
        <end position="81"/>
    </location>
</feature>